<accession>A0ABS2DML0</accession>
<keyword evidence="1" id="KW-1133">Transmembrane helix</keyword>
<dbReference type="EMBL" id="JAFELM010000044">
    <property type="protein sequence ID" value="MBM6619698.1"/>
    <property type="molecule type" value="Genomic_DNA"/>
</dbReference>
<dbReference type="InterPro" id="IPR038750">
    <property type="entry name" value="YczE/YyaS-like"/>
</dbReference>
<feature type="transmembrane region" description="Helical" evidence="1">
    <location>
        <begin position="166"/>
        <end position="190"/>
    </location>
</feature>
<protein>
    <submittedName>
        <fullName evidence="2">YitT family protein</fullName>
    </submittedName>
</protein>
<feature type="transmembrane region" description="Helical" evidence="1">
    <location>
        <begin position="111"/>
        <end position="133"/>
    </location>
</feature>
<keyword evidence="3" id="KW-1185">Reference proteome</keyword>
<evidence type="ECO:0000256" key="1">
    <source>
        <dbReference type="SAM" id="Phobius"/>
    </source>
</evidence>
<dbReference type="PANTHER" id="PTHR40078">
    <property type="entry name" value="INTEGRAL MEMBRANE PROTEIN-RELATED"/>
    <property type="match status" value="1"/>
</dbReference>
<feature type="transmembrane region" description="Helical" evidence="1">
    <location>
        <begin position="54"/>
        <end position="76"/>
    </location>
</feature>
<dbReference type="Proteomes" id="UP001518925">
    <property type="component" value="Unassembled WGS sequence"/>
</dbReference>
<keyword evidence="1" id="KW-0472">Membrane</keyword>
<organism evidence="2 3">
    <name type="scientific">Bacillus suaedaesalsae</name>
    <dbReference type="NCBI Taxonomy" id="2810349"/>
    <lineage>
        <taxon>Bacteria</taxon>
        <taxon>Bacillati</taxon>
        <taxon>Bacillota</taxon>
        <taxon>Bacilli</taxon>
        <taxon>Bacillales</taxon>
        <taxon>Bacillaceae</taxon>
        <taxon>Bacillus</taxon>
    </lineage>
</organism>
<evidence type="ECO:0000313" key="2">
    <source>
        <dbReference type="EMBL" id="MBM6619698.1"/>
    </source>
</evidence>
<dbReference type="RefSeq" id="WP_204205185.1">
    <property type="nucleotide sequence ID" value="NZ_JAFELM010000044.1"/>
</dbReference>
<name>A0ABS2DML0_9BACI</name>
<evidence type="ECO:0000313" key="3">
    <source>
        <dbReference type="Proteomes" id="UP001518925"/>
    </source>
</evidence>
<feature type="transmembrane region" description="Helical" evidence="1">
    <location>
        <begin position="12"/>
        <end position="34"/>
    </location>
</feature>
<proteinExistence type="predicted"/>
<feature type="transmembrane region" description="Helical" evidence="1">
    <location>
        <begin position="83"/>
        <end position="105"/>
    </location>
</feature>
<reference evidence="2 3" key="1">
    <citation type="submission" date="2021-02" db="EMBL/GenBank/DDBJ databases">
        <title>Bacillus sp. RD4P76, an endophyte from a halophyte.</title>
        <authorList>
            <person name="Sun J.-Q."/>
        </authorList>
    </citation>
    <scope>NUCLEOTIDE SEQUENCE [LARGE SCALE GENOMIC DNA]</scope>
    <source>
        <strain evidence="2 3">RD4P76</strain>
    </source>
</reference>
<keyword evidence="1" id="KW-0812">Transmembrane</keyword>
<sequence>MKSESRSRLQSSVIKWSVFFIGLMIMAFGIVLMIKADIGVAPWDVLHIGLYKQFGLTIGTWSIIIGFLVLFSTSVLSKSWPQIGAFLNMLLVGVFIDLFMLLPFITTPYHLVGRIVMLIAGVAIIGYGIGVYISAKRGAGPRDTLMLVLTEKTGWKVSRTRLGMEVIVLSVGFLLGGPVSLGTFLFGFTIGPIVGVTLPHCEKIMEKFLRVSNTTIQAEMTISK</sequence>
<comment type="caution">
    <text evidence="2">The sequence shown here is derived from an EMBL/GenBank/DDBJ whole genome shotgun (WGS) entry which is preliminary data.</text>
</comment>
<gene>
    <name evidence="2" type="ORF">JR050_18710</name>
</gene>
<dbReference type="PANTHER" id="PTHR40078:SF1">
    <property type="entry name" value="INTEGRAL MEMBRANE PROTEIN"/>
    <property type="match status" value="1"/>
</dbReference>
<dbReference type="Pfam" id="PF19700">
    <property type="entry name" value="DUF6198"/>
    <property type="match status" value="1"/>
</dbReference>